<accession>A0A7K9SR73</accession>
<sequence length="56" mass="6603">PWKFLGWKISQINIAPQQIKIDRSITILNDLQKLLRMISWIRPVLGISMDDLKPLF</sequence>
<dbReference type="PANTHER" id="PTHR41694:SF3">
    <property type="entry name" value="RNA-DIRECTED DNA POLYMERASE-RELATED"/>
    <property type="match status" value="1"/>
</dbReference>
<dbReference type="OrthoDB" id="6773263at2759"/>
<keyword evidence="3" id="KW-0540">Nuclease</keyword>
<feature type="non-terminal residue" evidence="8">
    <location>
        <position position="56"/>
    </location>
</feature>
<keyword evidence="5" id="KW-0378">Hydrolase</keyword>
<keyword evidence="1" id="KW-0808">Transferase</keyword>
<comment type="caution">
    <text evidence="8">The sequence shown here is derived from an EMBL/GenBank/DDBJ whole genome shotgun (WGS) entry which is preliminary data.</text>
</comment>
<dbReference type="GO" id="GO:0016787">
    <property type="term" value="F:hydrolase activity"/>
    <property type="evidence" value="ECO:0007669"/>
    <property type="project" value="UniProtKB-KW"/>
</dbReference>
<evidence type="ECO:0000313" key="8">
    <source>
        <dbReference type="EMBL" id="NXI38747.1"/>
    </source>
</evidence>
<dbReference type="GO" id="GO:0004519">
    <property type="term" value="F:endonuclease activity"/>
    <property type="evidence" value="ECO:0007669"/>
    <property type="project" value="UniProtKB-KW"/>
</dbReference>
<dbReference type="Gene3D" id="3.30.70.270">
    <property type="match status" value="1"/>
</dbReference>
<evidence type="ECO:0000256" key="1">
    <source>
        <dbReference type="ARBA" id="ARBA00022679"/>
    </source>
</evidence>
<dbReference type="InterPro" id="IPR010661">
    <property type="entry name" value="RVT_thumb"/>
</dbReference>
<reference evidence="8 9" key="1">
    <citation type="submission" date="2019-09" db="EMBL/GenBank/DDBJ databases">
        <title>Bird 10,000 Genomes (B10K) Project - Family phase.</title>
        <authorList>
            <person name="Zhang G."/>
        </authorList>
    </citation>
    <scope>NUCLEOTIDE SEQUENCE [LARGE SCALE GENOMIC DNA]</scope>
    <source>
        <strain evidence="8">B10K-DU-001-62</strain>
        <tissue evidence="8">Muscle</tissue>
    </source>
</reference>
<keyword evidence="9" id="KW-1185">Reference proteome</keyword>
<dbReference type="EMBL" id="VWZX01003694">
    <property type="protein sequence ID" value="NXI38747.1"/>
    <property type="molecule type" value="Genomic_DNA"/>
</dbReference>
<organism evidence="8 9">
    <name type="scientific">Galbula dea</name>
    <dbReference type="NCBI Taxonomy" id="1109041"/>
    <lineage>
        <taxon>Eukaryota</taxon>
        <taxon>Metazoa</taxon>
        <taxon>Chordata</taxon>
        <taxon>Craniata</taxon>
        <taxon>Vertebrata</taxon>
        <taxon>Euteleostomi</taxon>
        <taxon>Archelosauria</taxon>
        <taxon>Archosauria</taxon>
        <taxon>Dinosauria</taxon>
        <taxon>Saurischia</taxon>
        <taxon>Theropoda</taxon>
        <taxon>Coelurosauria</taxon>
        <taxon>Aves</taxon>
        <taxon>Neognathae</taxon>
        <taxon>Neoaves</taxon>
        <taxon>Telluraves</taxon>
        <taxon>Coraciimorphae</taxon>
        <taxon>Piciformes</taxon>
        <taxon>Galbulidae</taxon>
        <taxon>Galbula</taxon>
    </lineage>
</organism>
<name>A0A7K9SR73_9PICI</name>
<keyword evidence="6" id="KW-0695">RNA-directed DNA polymerase</keyword>
<evidence type="ECO:0000256" key="2">
    <source>
        <dbReference type="ARBA" id="ARBA00022695"/>
    </source>
</evidence>
<dbReference type="InterPro" id="IPR043502">
    <property type="entry name" value="DNA/RNA_pol_sf"/>
</dbReference>
<feature type="domain" description="Reverse transcriptase thumb" evidence="7">
    <location>
        <begin position="16"/>
        <end position="56"/>
    </location>
</feature>
<dbReference type="AlphaFoldDB" id="A0A7K9SR73"/>
<evidence type="ECO:0000313" key="9">
    <source>
        <dbReference type="Proteomes" id="UP000566440"/>
    </source>
</evidence>
<dbReference type="PANTHER" id="PTHR41694">
    <property type="entry name" value="ENDOGENOUS RETROVIRUS GROUP K MEMBER POL PROTEIN"/>
    <property type="match status" value="1"/>
</dbReference>
<keyword evidence="4" id="KW-0255">Endonuclease</keyword>
<evidence type="ECO:0000259" key="7">
    <source>
        <dbReference type="Pfam" id="PF06817"/>
    </source>
</evidence>
<evidence type="ECO:0000256" key="3">
    <source>
        <dbReference type="ARBA" id="ARBA00022722"/>
    </source>
</evidence>
<keyword evidence="2" id="KW-0548">Nucleotidyltransferase</keyword>
<dbReference type="SUPFAM" id="SSF56672">
    <property type="entry name" value="DNA/RNA polymerases"/>
    <property type="match status" value="1"/>
</dbReference>
<protein>
    <submittedName>
        <fullName evidence="8">POK18 protein</fullName>
    </submittedName>
</protein>
<evidence type="ECO:0000256" key="4">
    <source>
        <dbReference type="ARBA" id="ARBA00022759"/>
    </source>
</evidence>
<evidence type="ECO:0000256" key="6">
    <source>
        <dbReference type="ARBA" id="ARBA00022918"/>
    </source>
</evidence>
<dbReference type="GO" id="GO:0003964">
    <property type="term" value="F:RNA-directed DNA polymerase activity"/>
    <property type="evidence" value="ECO:0007669"/>
    <property type="project" value="UniProtKB-KW"/>
</dbReference>
<feature type="non-terminal residue" evidence="8">
    <location>
        <position position="1"/>
    </location>
</feature>
<dbReference type="GO" id="GO:0035613">
    <property type="term" value="F:RNA stem-loop binding"/>
    <property type="evidence" value="ECO:0007669"/>
    <property type="project" value="TreeGrafter"/>
</dbReference>
<proteinExistence type="predicted"/>
<gene>
    <name evidence="8" type="primary">Ervk18_1</name>
    <name evidence="8" type="ORF">GALDEA_R15497</name>
</gene>
<dbReference type="InterPro" id="IPR043128">
    <property type="entry name" value="Rev_trsase/Diguanyl_cyclase"/>
</dbReference>
<dbReference type="Proteomes" id="UP000566440">
    <property type="component" value="Unassembled WGS sequence"/>
</dbReference>
<evidence type="ECO:0000256" key="5">
    <source>
        <dbReference type="ARBA" id="ARBA00022801"/>
    </source>
</evidence>
<dbReference type="Pfam" id="PF06817">
    <property type="entry name" value="RVT_thumb"/>
    <property type="match status" value="1"/>
</dbReference>